<feature type="domain" description="Fungal lipase-type" evidence="2">
    <location>
        <begin position="536"/>
        <end position="678"/>
    </location>
</feature>
<protein>
    <recommendedName>
        <fullName evidence="2">Fungal lipase-type domain-containing protein</fullName>
    </recommendedName>
</protein>
<comment type="caution">
    <text evidence="3">The sequence shown here is derived from an EMBL/GenBank/DDBJ whole genome shotgun (WGS) entry which is preliminary data.</text>
</comment>
<dbReference type="PANTHER" id="PTHR45856:SF24">
    <property type="entry name" value="FUNGAL LIPASE-LIKE DOMAIN-CONTAINING PROTEIN"/>
    <property type="match status" value="1"/>
</dbReference>
<evidence type="ECO:0000256" key="1">
    <source>
        <dbReference type="SAM" id="Phobius"/>
    </source>
</evidence>
<organism evidence="3 4">
    <name type="scientific">Symbiochloris irregularis</name>
    <dbReference type="NCBI Taxonomy" id="706552"/>
    <lineage>
        <taxon>Eukaryota</taxon>
        <taxon>Viridiplantae</taxon>
        <taxon>Chlorophyta</taxon>
        <taxon>core chlorophytes</taxon>
        <taxon>Trebouxiophyceae</taxon>
        <taxon>Trebouxiales</taxon>
        <taxon>Trebouxiaceae</taxon>
        <taxon>Symbiochloris</taxon>
    </lineage>
</organism>
<gene>
    <name evidence="3" type="ORF">WJX73_000156</name>
</gene>
<accession>A0AAW1NP17</accession>
<dbReference type="PANTHER" id="PTHR45856">
    <property type="entry name" value="ALPHA/BETA-HYDROLASES SUPERFAMILY PROTEIN"/>
    <property type="match status" value="1"/>
</dbReference>
<sequence>MGPVKDSMESKRDFQEQPEIAATGIDDLLCSSQGSARQAASPSLVTLRVESAGATETKWSVFVIGLFSFLSYAALIVIVIIKSVYKDTLHIFRTISLEEANVTVGAVCLAFLGARFCVFISRCLCTWRHGQVWKPRRKRMALLAFALGAIQVFNLICWIIPNAVIVARFPSCAFFDRSVVVTGCLRWSCWNSSLLVYLVMGSSLLAWKGPGAGFLPNLLPFGVGGKAAAEQRAGMPTHLIGLDAPWWHQFHKLPLWLCFEAAIIIQAGNKHINNARHSPAPDPNASIPPENCPGWHDGGDQSCNPGAWVFATSVGLIVTSAAYFIFYLICMVRVYFQLNKQRFAAFRAPNILFHLQLRTVFLTFKVLFISTVDKDSDPILQVWLQEVVWTEAGMPAQEEAEPKLVNNSLHCPVSDEDNADWITGEDMDAEVDMTDAVTADDTSASITLDTPYARSIADSSFAEASTSDSLDGGELGDLACLDISGKKQYKRGKRKQTLEELLTAAMGMYNLTDVRTFWDPELDTKCVMGWSEKHVVLAFRGTASFINAWSDLKVWRTVHHSGSKSRSWWHRAPLVHTGFYSAWVSKGLDRQVLTHLKDLYDTGAVQRDAKVSVTGHSLGGALAMLAAHDIAVELQPPHLQVYTIGCPYLGNHQFAADYAAHVPDTWHIMNERDTVTRVGKFLFLFKRPGHRVIFTAMGDMLVRPSPLELKVQLQGGSKMKHHMLKSYRAAMVATLLMQFSHRGGDQASMIKALGLANCKVLADDLARDG</sequence>
<keyword evidence="4" id="KW-1185">Reference proteome</keyword>
<evidence type="ECO:0000313" key="3">
    <source>
        <dbReference type="EMBL" id="KAK9788600.1"/>
    </source>
</evidence>
<name>A0AAW1NP17_9CHLO</name>
<dbReference type="SUPFAM" id="SSF53474">
    <property type="entry name" value="alpha/beta-Hydrolases"/>
    <property type="match status" value="1"/>
</dbReference>
<proteinExistence type="predicted"/>
<keyword evidence="1" id="KW-0472">Membrane</keyword>
<feature type="transmembrane region" description="Helical" evidence="1">
    <location>
        <begin position="141"/>
        <end position="161"/>
    </location>
</feature>
<dbReference type="Gene3D" id="3.40.50.1820">
    <property type="entry name" value="alpha/beta hydrolase"/>
    <property type="match status" value="1"/>
</dbReference>
<dbReference type="GO" id="GO:0006629">
    <property type="term" value="P:lipid metabolic process"/>
    <property type="evidence" value="ECO:0007669"/>
    <property type="project" value="InterPro"/>
</dbReference>
<keyword evidence="1" id="KW-1133">Transmembrane helix</keyword>
<reference evidence="3 4" key="1">
    <citation type="journal article" date="2024" name="Nat. Commun.">
        <title>Phylogenomics reveals the evolutionary origins of lichenization in chlorophyte algae.</title>
        <authorList>
            <person name="Puginier C."/>
            <person name="Libourel C."/>
            <person name="Otte J."/>
            <person name="Skaloud P."/>
            <person name="Haon M."/>
            <person name="Grisel S."/>
            <person name="Petersen M."/>
            <person name="Berrin J.G."/>
            <person name="Delaux P.M."/>
            <person name="Dal Grande F."/>
            <person name="Keller J."/>
        </authorList>
    </citation>
    <scope>NUCLEOTIDE SEQUENCE [LARGE SCALE GENOMIC DNA]</scope>
    <source>
        <strain evidence="3 4">SAG 2036</strain>
    </source>
</reference>
<dbReference type="InterPro" id="IPR051218">
    <property type="entry name" value="Sec_MonoDiacylglyc_Lipase"/>
</dbReference>
<dbReference type="EMBL" id="JALJOQ010000222">
    <property type="protein sequence ID" value="KAK9788600.1"/>
    <property type="molecule type" value="Genomic_DNA"/>
</dbReference>
<feature type="transmembrane region" description="Helical" evidence="1">
    <location>
        <begin position="307"/>
        <end position="330"/>
    </location>
</feature>
<feature type="transmembrane region" description="Helical" evidence="1">
    <location>
        <begin position="351"/>
        <end position="372"/>
    </location>
</feature>
<dbReference type="Pfam" id="PF01764">
    <property type="entry name" value="Lipase_3"/>
    <property type="match status" value="1"/>
</dbReference>
<dbReference type="Proteomes" id="UP001465755">
    <property type="component" value="Unassembled WGS sequence"/>
</dbReference>
<evidence type="ECO:0000259" key="2">
    <source>
        <dbReference type="Pfam" id="PF01764"/>
    </source>
</evidence>
<dbReference type="AlphaFoldDB" id="A0AAW1NP17"/>
<dbReference type="InterPro" id="IPR002921">
    <property type="entry name" value="Fungal_lipase-type"/>
</dbReference>
<feature type="transmembrane region" description="Helical" evidence="1">
    <location>
        <begin position="61"/>
        <end position="81"/>
    </location>
</feature>
<feature type="transmembrane region" description="Helical" evidence="1">
    <location>
        <begin position="101"/>
        <end position="120"/>
    </location>
</feature>
<dbReference type="InterPro" id="IPR029058">
    <property type="entry name" value="AB_hydrolase_fold"/>
</dbReference>
<keyword evidence="1" id="KW-0812">Transmembrane</keyword>
<dbReference type="CDD" id="cd00519">
    <property type="entry name" value="Lipase_3"/>
    <property type="match status" value="1"/>
</dbReference>
<evidence type="ECO:0000313" key="4">
    <source>
        <dbReference type="Proteomes" id="UP001465755"/>
    </source>
</evidence>